<name>A0A919EVX9_9ACTN</name>
<reference evidence="4" key="1">
    <citation type="journal article" date="2019" name="Int. J. Syst. Evol. Microbiol.">
        <title>The Global Catalogue of Microorganisms (GCM) 10K type strain sequencing project: providing services to taxonomists for standard genome sequencing and annotation.</title>
        <authorList>
            <consortium name="The Broad Institute Genomics Platform"/>
            <consortium name="The Broad Institute Genome Sequencing Center for Infectious Disease"/>
            <person name="Wu L."/>
            <person name="Ma J."/>
        </authorList>
    </citation>
    <scope>NUCLEOTIDE SEQUENCE [LARGE SCALE GENOMIC DNA]</scope>
    <source>
        <strain evidence="4">JCM 4253</strain>
    </source>
</reference>
<keyword evidence="4" id="KW-1185">Reference proteome</keyword>
<evidence type="ECO:0000313" key="4">
    <source>
        <dbReference type="Proteomes" id="UP000619355"/>
    </source>
</evidence>
<evidence type="ECO:0000256" key="1">
    <source>
        <dbReference type="SAM" id="MobiDB-lite"/>
    </source>
</evidence>
<dbReference type="Pfam" id="PF13560">
    <property type="entry name" value="HTH_31"/>
    <property type="match status" value="1"/>
</dbReference>
<dbReference type="InterPro" id="IPR001387">
    <property type="entry name" value="Cro/C1-type_HTH"/>
</dbReference>
<dbReference type="SUPFAM" id="SSF47413">
    <property type="entry name" value="lambda repressor-like DNA-binding domains"/>
    <property type="match status" value="1"/>
</dbReference>
<feature type="domain" description="HTH cro/C1-type" evidence="2">
    <location>
        <begin position="7"/>
        <end position="66"/>
    </location>
</feature>
<dbReference type="Proteomes" id="UP000619355">
    <property type="component" value="Unassembled WGS sequence"/>
</dbReference>
<protein>
    <recommendedName>
        <fullName evidence="2">HTH cro/C1-type domain-containing protein</fullName>
    </recommendedName>
</protein>
<dbReference type="PROSITE" id="PS50943">
    <property type="entry name" value="HTH_CROC1"/>
    <property type="match status" value="1"/>
</dbReference>
<feature type="region of interest" description="Disordered" evidence="1">
    <location>
        <begin position="75"/>
        <end position="112"/>
    </location>
</feature>
<proteinExistence type="predicted"/>
<sequence length="215" mass="23968">MLAARTIEILRTERGLGQRQLAARCSALGRPMSNTMLSRIELAKRRCDIDDLVAIAEALQVSPLALLQVRAPPEPLMHPSSPSRPGAAPLHRPTPAPIPHRPSDAPPPRLYRPEEIADTLGCSAWWVKDRARRRLIPHTRVGRAYRFTAEHLAEIIRLYEERPAQPAQIAARATEPLSGPVTQTDSAPRRRPAVAQATRLRARPPRRQQQYSTVA</sequence>
<feature type="region of interest" description="Disordered" evidence="1">
    <location>
        <begin position="167"/>
        <end position="215"/>
    </location>
</feature>
<organism evidence="3 4">
    <name type="scientific">Streptomyces capoamus</name>
    <dbReference type="NCBI Taxonomy" id="68183"/>
    <lineage>
        <taxon>Bacteria</taxon>
        <taxon>Bacillati</taxon>
        <taxon>Actinomycetota</taxon>
        <taxon>Actinomycetes</taxon>
        <taxon>Kitasatosporales</taxon>
        <taxon>Streptomycetaceae</taxon>
        <taxon>Streptomyces</taxon>
    </lineage>
</organism>
<evidence type="ECO:0000259" key="2">
    <source>
        <dbReference type="PROSITE" id="PS50943"/>
    </source>
</evidence>
<feature type="compositionally biased region" description="Pro residues" evidence="1">
    <location>
        <begin position="92"/>
        <end position="110"/>
    </location>
</feature>
<comment type="caution">
    <text evidence="3">The sequence shown here is derived from an EMBL/GenBank/DDBJ whole genome shotgun (WGS) entry which is preliminary data.</text>
</comment>
<dbReference type="AlphaFoldDB" id="A0A919EVX9"/>
<dbReference type="CDD" id="cd00093">
    <property type="entry name" value="HTH_XRE"/>
    <property type="match status" value="1"/>
</dbReference>
<dbReference type="SMART" id="SM00530">
    <property type="entry name" value="HTH_XRE"/>
    <property type="match status" value="1"/>
</dbReference>
<dbReference type="Gene3D" id="1.10.260.40">
    <property type="entry name" value="lambda repressor-like DNA-binding domains"/>
    <property type="match status" value="1"/>
</dbReference>
<accession>A0A919EVX9</accession>
<dbReference type="EMBL" id="BNBF01000008">
    <property type="protein sequence ID" value="GHG49943.1"/>
    <property type="molecule type" value="Genomic_DNA"/>
</dbReference>
<evidence type="ECO:0000313" key="3">
    <source>
        <dbReference type="EMBL" id="GHG49943.1"/>
    </source>
</evidence>
<dbReference type="InterPro" id="IPR010982">
    <property type="entry name" value="Lambda_DNA-bd_dom_sf"/>
</dbReference>
<gene>
    <name evidence="3" type="ORF">GCM10018980_31410</name>
</gene>
<dbReference type="GO" id="GO:0003677">
    <property type="term" value="F:DNA binding"/>
    <property type="evidence" value="ECO:0007669"/>
    <property type="project" value="InterPro"/>
</dbReference>